<accession>A0A4D4JAK7</accession>
<sequence length="115" mass="12019">MRDHPPRPPASWLLTPLIGFAATLLAVVAIYYGEAWLVPAMGGGCAGRPPDCALGIGVQLIGYAFVALCASAIAGPVVAVRHKRDPRPRSAVRRGLWVALGCAAGYAALSVVAWW</sequence>
<feature type="transmembrane region" description="Helical" evidence="1">
    <location>
        <begin position="53"/>
        <end position="74"/>
    </location>
</feature>
<organism evidence="2 3">
    <name type="scientific">Gandjariella thermophila</name>
    <dbReference type="NCBI Taxonomy" id="1931992"/>
    <lineage>
        <taxon>Bacteria</taxon>
        <taxon>Bacillati</taxon>
        <taxon>Actinomycetota</taxon>
        <taxon>Actinomycetes</taxon>
        <taxon>Pseudonocardiales</taxon>
        <taxon>Pseudonocardiaceae</taxon>
        <taxon>Gandjariella</taxon>
    </lineage>
</organism>
<keyword evidence="1" id="KW-1133">Transmembrane helix</keyword>
<evidence type="ECO:0000256" key="1">
    <source>
        <dbReference type="SAM" id="Phobius"/>
    </source>
</evidence>
<protein>
    <recommendedName>
        <fullName evidence="4">Vitamin K epoxide reductase domain-containing protein</fullName>
    </recommendedName>
</protein>
<feature type="transmembrane region" description="Helical" evidence="1">
    <location>
        <begin position="95"/>
        <end position="114"/>
    </location>
</feature>
<name>A0A4D4JAK7_9PSEU</name>
<evidence type="ECO:0008006" key="4">
    <source>
        <dbReference type="Google" id="ProtNLM"/>
    </source>
</evidence>
<dbReference type="Proteomes" id="UP000298860">
    <property type="component" value="Unassembled WGS sequence"/>
</dbReference>
<evidence type="ECO:0000313" key="3">
    <source>
        <dbReference type="Proteomes" id="UP000298860"/>
    </source>
</evidence>
<dbReference type="OrthoDB" id="9941907at2"/>
<dbReference type="EMBL" id="BJFL01000023">
    <property type="protein sequence ID" value="GDY32362.1"/>
    <property type="molecule type" value="Genomic_DNA"/>
</dbReference>
<gene>
    <name evidence="2" type="ORF">GTS_39950</name>
</gene>
<keyword evidence="1" id="KW-0812">Transmembrane</keyword>
<comment type="caution">
    <text evidence="2">The sequence shown here is derived from an EMBL/GenBank/DDBJ whole genome shotgun (WGS) entry which is preliminary data.</text>
</comment>
<feature type="transmembrane region" description="Helical" evidence="1">
    <location>
        <begin position="12"/>
        <end position="33"/>
    </location>
</feature>
<reference evidence="3" key="1">
    <citation type="submission" date="2019-04" db="EMBL/GenBank/DDBJ databases">
        <title>Draft genome sequence of Pseudonocardiaceae bacterium SL3-2-4.</title>
        <authorList>
            <person name="Ningsih F."/>
            <person name="Yokota A."/>
            <person name="Sakai Y."/>
            <person name="Nanatani K."/>
            <person name="Yabe S."/>
            <person name="Oetari A."/>
            <person name="Sjamsuridzal W."/>
        </authorList>
    </citation>
    <scope>NUCLEOTIDE SEQUENCE [LARGE SCALE GENOMIC DNA]</scope>
    <source>
        <strain evidence="3">SL3-2-4</strain>
    </source>
</reference>
<dbReference type="RefSeq" id="WP_137815380.1">
    <property type="nucleotide sequence ID" value="NZ_BJFL01000023.1"/>
</dbReference>
<evidence type="ECO:0000313" key="2">
    <source>
        <dbReference type="EMBL" id="GDY32362.1"/>
    </source>
</evidence>
<proteinExistence type="predicted"/>
<dbReference type="AlphaFoldDB" id="A0A4D4JAK7"/>
<keyword evidence="1" id="KW-0472">Membrane</keyword>
<keyword evidence="3" id="KW-1185">Reference proteome</keyword>